<name>A0A1D2QPM4_9GAMM</name>
<dbReference type="Proteomes" id="UP000242502">
    <property type="component" value="Unassembled WGS sequence"/>
</dbReference>
<evidence type="ECO:0000313" key="2">
    <source>
        <dbReference type="EMBL" id="ODS23473.1"/>
    </source>
</evidence>
<accession>A0A1D2QPM4</accession>
<keyword evidence="1" id="KW-1133">Transmembrane helix</keyword>
<feature type="transmembrane region" description="Helical" evidence="1">
    <location>
        <begin position="14"/>
        <end position="43"/>
    </location>
</feature>
<evidence type="ECO:0000313" key="3">
    <source>
        <dbReference type="Proteomes" id="UP000242502"/>
    </source>
</evidence>
<protein>
    <submittedName>
        <fullName evidence="2">Uncharacterized protein</fullName>
    </submittedName>
</protein>
<dbReference type="EMBL" id="MDLC01000027">
    <property type="protein sequence ID" value="ODS23473.1"/>
    <property type="molecule type" value="Genomic_DNA"/>
</dbReference>
<gene>
    <name evidence="2" type="ORF">AB835_08545</name>
</gene>
<proteinExistence type="predicted"/>
<reference evidence="2 3" key="1">
    <citation type="journal article" date="2016" name="Appl. Environ. Microbiol.">
        <title>Lack of Overt Genome Reduction in the Bryostatin-Producing Bryozoan Symbiont "Candidatus Endobugula sertula".</title>
        <authorList>
            <person name="Miller I.J."/>
            <person name="Vanee N."/>
            <person name="Fong S.S."/>
            <person name="Lim-Fong G.E."/>
            <person name="Kwan J.C."/>
        </authorList>
    </citation>
    <scope>NUCLEOTIDE SEQUENCE [LARGE SCALE GENOMIC DNA]</scope>
    <source>
        <strain evidence="2">AB1-4</strain>
    </source>
</reference>
<evidence type="ECO:0000256" key="1">
    <source>
        <dbReference type="SAM" id="Phobius"/>
    </source>
</evidence>
<sequence>MTANPLNKKSKESIALQIVGLVLLLVFLVALSTVGTLITLGVIKTRGDAKVIGSMAGAEHICDQKVRADYGHSLSVATVDDRSSRYDNKSGQYKMFYELTIYQGNNKHSGVKTFYVNCYVSAKRGSISHIDYLEQKDFQPKAIRRRHGNAFGL</sequence>
<dbReference type="STRING" id="62101.AB835_08545"/>
<organism evidence="2 3">
    <name type="scientific">Candidatus Endobugula sertula</name>
    <name type="common">Bugula neritina bacterial symbiont</name>
    <dbReference type="NCBI Taxonomy" id="62101"/>
    <lineage>
        <taxon>Bacteria</taxon>
        <taxon>Pseudomonadati</taxon>
        <taxon>Pseudomonadota</taxon>
        <taxon>Gammaproteobacteria</taxon>
        <taxon>Cellvibrionales</taxon>
        <taxon>Cellvibrionaceae</taxon>
        <taxon>Candidatus Endobugula</taxon>
    </lineage>
</organism>
<keyword evidence="1" id="KW-0472">Membrane</keyword>
<keyword evidence="1" id="KW-0812">Transmembrane</keyword>
<dbReference type="AlphaFoldDB" id="A0A1D2QPM4"/>
<comment type="caution">
    <text evidence="2">The sequence shown here is derived from an EMBL/GenBank/DDBJ whole genome shotgun (WGS) entry which is preliminary data.</text>
</comment>